<dbReference type="GO" id="GO:0003712">
    <property type="term" value="F:transcription coregulator activity"/>
    <property type="evidence" value="ECO:0007669"/>
    <property type="project" value="InterPro"/>
</dbReference>
<evidence type="ECO:0000256" key="1">
    <source>
        <dbReference type="ARBA" id="ARBA00004123"/>
    </source>
</evidence>
<evidence type="ECO:0000256" key="2">
    <source>
        <dbReference type="ARBA" id="ARBA00009807"/>
    </source>
</evidence>
<gene>
    <name evidence="9" type="primary">MED15</name>
</gene>
<evidence type="ECO:0000256" key="9">
    <source>
        <dbReference type="RuleBase" id="RU364148"/>
    </source>
</evidence>
<dbReference type="InterPro" id="IPR036529">
    <property type="entry name" value="KIX_dom_sf"/>
</dbReference>
<feature type="region of interest" description="Disordered" evidence="10">
    <location>
        <begin position="87"/>
        <end position="172"/>
    </location>
</feature>
<feature type="compositionally biased region" description="Polar residues" evidence="10">
    <location>
        <begin position="87"/>
        <end position="100"/>
    </location>
</feature>
<keyword evidence="4 9" id="KW-0805">Transcription regulation</keyword>
<accession>A0A8R1I5K5</accession>
<dbReference type="Proteomes" id="UP000005237">
    <property type="component" value="Unassembled WGS sequence"/>
</dbReference>
<reference evidence="13" key="1">
    <citation type="submission" date="2010-08" db="EMBL/GenBank/DDBJ databases">
        <authorList>
            <consortium name="Caenorhabditis japonica Sequencing Consortium"/>
            <person name="Wilson R.K."/>
        </authorList>
    </citation>
    <scope>NUCLEOTIDE SEQUENCE [LARGE SCALE GENOMIC DNA]</scope>
    <source>
        <strain evidence="13">DF5081</strain>
    </source>
</reference>
<evidence type="ECO:0000256" key="10">
    <source>
        <dbReference type="SAM" id="MobiDB-lite"/>
    </source>
</evidence>
<dbReference type="GO" id="GO:0006355">
    <property type="term" value="P:regulation of DNA-templated transcription"/>
    <property type="evidence" value="ECO:0007669"/>
    <property type="project" value="InterPro"/>
</dbReference>
<keyword evidence="7 9" id="KW-0539">Nucleus</keyword>
<keyword evidence="5 9" id="KW-0010">Activator</keyword>
<evidence type="ECO:0000313" key="13">
    <source>
        <dbReference type="Proteomes" id="UP000005237"/>
    </source>
</evidence>
<dbReference type="InterPro" id="IPR019087">
    <property type="entry name" value="Med15_N"/>
</dbReference>
<evidence type="ECO:0000256" key="6">
    <source>
        <dbReference type="ARBA" id="ARBA00023163"/>
    </source>
</evidence>
<evidence type="ECO:0000259" key="11">
    <source>
        <dbReference type="Pfam" id="PF09606"/>
    </source>
</evidence>
<dbReference type="Gene3D" id="1.10.246.20">
    <property type="entry name" value="Coactivator CBP, KIX domain"/>
    <property type="match status" value="1"/>
</dbReference>
<evidence type="ECO:0000256" key="5">
    <source>
        <dbReference type="ARBA" id="ARBA00023159"/>
    </source>
</evidence>
<comment type="similarity">
    <text evidence="2 9">Belongs to the Mediator complex subunit 15 family.</text>
</comment>
<dbReference type="FunFam" id="1.10.246.20:FF:000006">
    <property type="entry name" value="Mediator of RNA polymerase II transcription subunit 15"/>
    <property type="match status" value="1"/>
</dbReference>
<proteinExistence type="inferred from homology"/>
<name>A0A8R1I5K5_CAEJA</name>
<comment type="function">
    <text evidence="9">Component of the Mediator complex, a coactivator involved in the regulated transcription of nearly all RNA polymerase II-dependent genes. Mediator functions as a bridge to convey information from gene-specific regulatory proteins to the basal RNA polymerase II transcription machinery. Mediator is recruited to promoters by direct interactions with regulatory proteins and serves as a scaffold for the assembly of a functional preinitiation complex with RNA polymerase II and the general transcription factors.</text>
</comment>
<evidence type="ECO:0000256" key="3">
    <source>
        <dbReference type="ARBA" id="ARBA00019613"/>
    </source>
</evidence>
<dbReference type="AlphaFoldDB" id="A0A8R1I5K5"/>
<reference evidence="12" key="2">
    <citation type="submission" date="2022-06" db="UniProtKB">
        <authorList>
            <consortium name="EnsemblMetazoa"/>
        </authorList>
    </citation>
    <scope>IDENTIFICATION</scope>
    <source>
        <strain evidence="12">DF5081</strain>
    </source>
</reference>
<comment type="subcellular location">
    <subcellularLocation>
        <location evidence="1 9">Nucleus</location>
    </subcellularLocation>
</comment>
<keyword evidence="13" id="KW-1185">Reference proteome</keyword>
<comment type="subunit">
    <text evidence="9">Component of the Mediator complex.</text>
</comment>
<evidence type="ECO:0000313" key="12">
    <source>
        <dbReference type="EnsemblMetazoa" id="CJA21428.1"/>
    </source>
</evidence>
<dbReference type="EnsemblMetazoa" id="CJA21428.1">
    <property type="protein sequence ID" value="CJA21428.1"/>
    <property type="gene ID" value="WBGene00177000"/>
</dbReference>
<dbReference type="GO" id="GO:0005634">
    <property type="term" value="C:nucleus"/>
    <property type="evidence" value="ECO:0007669"/>
    <property type="project" value="UniProtKB-SubCell"/>
</dbReference>
<protein>
    <recommendedName>
        <fullName evidence="3 9">Mediator of RNA polymerase II transcription subunit 15</fullName>
    </recommendedName>
    <alternativeName>
        <fullName evidence="8 9">Mediator complex subunit 15</fullName>
    </alternativeName>
</protein>
<evidence type="ECO:0000256" key="8">
    <source>
        <dbReference type="ARBA" id="ARBA00032016"/>
    </source>
</evidence>
<organism evidence="12 13">
    <name type="scientific">Caenorhabditis japonica</name>
    <dbReference type="NCBI Taxonomy" id="281687"/>
    <lineage>
        <taxon>Eukaryota</taxon>
        <taxon>Metazoa</taxon>
        <taxon>Ecdysozoa</taxon>
        <taxon>Nematoda</taxon>
        <taxon>Chromadorea</taxon>
        <taxon>Rhabditida</taxon>
        <taxon>Rhabditina</taxon>
        <taxon>Rhabditomorpha</taxon>
        <taxon>Rhabditoidea</taxon>
        <taxon>Rhabditidae</taxon>
        <taxon>Peloderinae</taxon>
        <taxon>Caenorhabditis</taxon>
    </lineage>
</organism>
<keyword evidence="6 9" id="KW-0804">Transcription</keyword>
<feature type="domain" description="Mediator of RNA polymerase II transcription subunit 15 N-terminal" evidence="11">
    <location>
        <begin position="3"/>
        <end position="76"/>
    </location>
</feature>
<feature type="compositionally biased region" description="Polar residues" evidence="10">
    <location>
        <begin position="128"/>
        <end position="165"/>
    </location>
</feature>
<sequence length="278" mass="28419">MTDEDWPSLKFREHVIQRLEPELARNRQNAPNLPVPGDARQVEEYVFAKCVSKDEYMRTIAKVINAINCNSKSAAVPSVLQPSQFHSPPCTTAGGTTPVGSTPGYRAAVPPDPQPTSAQVRNPPAPSVATTQASTTPSNPSAVPGSVSVNGGPTGPNSASFSSPDVATLRPSATTPGAAVAAAVAAGASVPFSNVSAGGPPSAPMNGGPPMGQPPPQMGAPNMGMGGPPNSYGGYSMMNGPPGSGGPMGGNPYSQQMKTPKEVSICFNLIRSRLEFNL</sequence>
<dbReference type="Pfam" id="PF09606">
    <property type="entry name" value="Med15_N"/>
    <property type="match status" value="1"/>
</dbReference>
<evidence type="ECO:0000256" key="4">
    <source>
        <dbReference type="ARBA" id="ARBA00023015"/>
    </source>
</evidence>
<evidence type="ECO:0000256" key="7">
    <source>
        <dbReference type="ARBA" id="ARBA00023242"/>
    </source>
</evidence>